<protein>
    <submittedName>
        <fullName evidence="2">Phasin family protein</fullName>
    </submittedName>
</protein>
<evidence type="ECO:0000313" key="3">
    <source>
        <dbReference type="Proteomes" id="UP000253769"/>
    </source>
</evidence>
<dbReference type="InterPro" id="IPR018968">
    <property type="entry name" value="Phasin"/>
</dbReference>
<name>A0A369WSR0_9GAMM</name>
<dbReference type="AlphaFoldDB" id="A0A369WSR0"/>
<dbReference type="Proteomes" id="UP000253769">
    <property type="component" value="Unassembled WGS sequence"/>
</dbReference>
<sequence length="123" mass="13585">MYDQMLAEMKTRMQPVLDLAETNKKVMETMANVQKEAMTDVVNASMEQMQELAKCQDPKAAFDLQVKFYKALEAKMADTTEKNMAALNEAKDAFTAVVESSAKQAAAEVEEAVQKVSAQVKVA</sequence>
<dbReference type="RefSeq" id="WP_114695144.1">
    <property type="nucleotide sequence ID" value="NZ_QQOH01000002.1"/>
</dbReference>
<organism evidence="2 3">
    <name type="scientific">Motiliproteus coralliicola</name>
    <dbReference type="NCBI Taxonomy" id="2283196"/>
    <lineage>
        <taxon>Bacteria</taxon>
        <taxon>Pseudomonadati</taxon>
        <taxon>Pseudomonadota</taxon>
        <taxon>Gammaproteobacteria</taxon>
        <taxon>Oceanospirillales</taxon>
        <taxon>Oceanospirillaceae</taxon>
        <taxon>Motiliproteus</taxon>
    </lineage>
</organism>
<gene>
    <name evidence="2" type="ORF">DV711_07925</name>
</gene>
<dbReference type="OrthoDB" id="6119883at2"/>
<keyword evidence="3" id="KW-1185">Reference proteome</keyword>
<dbReference type="EMBL" id="QQOH01000002">
    <property type="protein sequence ID" value="RDE22515.1"/>
    <property type="molecule type" value="Genomic_DNA"/>
</dbReference>
<evidence type="ECO:0000313" key="2">
    <source>
        <dbReference type="EMBL" id="RDE22515.1"/>
    </source>
</evidence>
<comment type="caution">
    <text evidence="2">The sequence shown here is derived from an EMBL/GenBank/DDBJ whole genome shotgun (WGS) entry which is preliminary data.</text>
</comment>
<evidence type="ECO:0000259" key="1">
    <source>
        <dbReference type="Pfam" id="PF09361"/>
    </source>
</evidence>
<proteinExistence type="predicted"/>
<accession>A0A369WSR0</accession>
<dbReference type="Pfam" id="PF09361">
    <property type="entry name" value="Phasin_2"/>
    <property type="match status" value="1"/>
</dbReference>
<feature type="domain" description="Phasin" evidence="1">
    <location>
        <begin position="4"/>
        <end position="100"/>
    </location>
</feature>
<reference evidence="2 3" key="1">
    <citation type="submission" date="2018-07" db="EMBL/GenBank/DDBJ databases">
        <title>Motiliproteus coralliicola sp. nov., a bacterium isolated from Coral.</title>
        <authorList>
            <person name="Wang G."/>
        </authorList>
    </citation>
    <scope>NUCLEOTIDE SEQUENCE [LARGE SCALE GENOMIC DNA]</scope>
    <source>
        <strain evidence="2 3">C34</strain>
    </source>
</reference>